<dbReference type="GO" id="GO:0046872">
    <property type="term" value="F:metal ion binding"/>
    <property type="evidence" value="ECO:0007669"/>
    <property type="project" value="UniProtKB-KW"/>
</dbReference>
<evidence type="ECO:0000313" key="8">
    <source>
        <dbReference type="Proteomes" id="UP000034883"/>
    </source>
</evidence>
<dbReference type="PANTHER" id="PTHR10371:SF3">
    <property type="entry name" value="NADH DEHYDROGENASE [UBIQUINONE] FLAVOPROTEIN 2, MITOCHONDRIAL"/>
    <property type="match status" value="1"/>
</dbReference>
<proteinExistence type="inferred from homology"/>
<protein>
    <submittedName>
        <fullName evidence="7">NADH-ubiquinone oxidoreductase chain E</fullName>
    </submittedName>
</protein>
<comment type="cofactor">
    <cofactor evidence="6">
        <name>[2Fe-2S] cluster</name>
        <dbReference type="ChEBI" id="CHEBI:190135"/>
    </cofactor>
</comment>
<dbReference type="Proteomes" id="UP000034883">
    <property type="component" value="Chromosome"/>
</dbReference>
<evidence type="ECO:0000313" key="7">
    <source>
        <dbReference type="EMBL" id="AKF06125.1"/>
    </source>
</evidence>
<dbReference type="Pfam" id="PF01257">
    <property type="entry name" value="2Fe-2S_thioredx"/>
    <property type="match status" value="1"/>
</dbReference>
<evidence type="ECO:0000256" key="2">
    <source>
        <dbReference type="ARBA" id="ARBA00022714"/>
    </source>
</evidence>
<dbReference type="InterPro" id="IPR002023">
    <property type="entry name" value="NuoE-like"/>
</dbReference>
<evidence type="ECO:0000256" key="3">
    <source>
        <dbReference type="ARBA" id="ARBA00022723"/>
    </source>
</evidence>
<dbReference type="PANTHER" id="PTHR10371">
    <property type="entry name" value="NADH DEHYDROGENASE UBIQUINONE FLAVOPROTEIN 2, MITOCHONDRIAL"/>
    <property type="match status" value="1"/>
</dbReference>
<gene>
    <name evidence="7" type="ORF">DB32_003274</name>
</gene>
<dbReference type="Gene3D" id="1.10.10.1590">
    <property type="entry name" value="NADH-quinone oxidoreductase subunit E"/>
    <property type="match status" value="1"/>
</dbReference>
<reference evidence="7 8" key="1">
    <citation type="submission" date="2015-03" db="EMBL/GenBank/DDBJ databases">
        <title>Genome assembly of Sandaracinus amylolyticus DSM 53668.</title>
        <authorList>
            <person name="Sharma G."/>
            <person name="Subramanian S."/>
        </authorList>
    </citation>
    <scope>NUCLEOTIDE SEQUENCE [LARGE SCALE GENOMIC DNA]</scope>
    <source>
        <strain evidence="7 8">DSM 53668</strain>
    </source>
</reference>
<name>A0A0F6W2Y4_9BACT</name>
<evidence type="ECO:0000256" key="1">
    <source>
        <dbReference type="ARBA" id="ARBA00010643"/>
    </source>
</evidence>
<comment type="similarity">
    <text evidence="1">Belongs to the complex I 24 kDa subunit family.</text>
</comment>
<dbReference type="Gene3D" id="3.40.30.10">
    <property type="entry name" value="Glutaredoxin"/>
    <property type="match status" value="1"/>
</dbReference>
<dbReference type="InterPro" id="IPR042128">
    <property type="entry name" value="NuoE_dom"/>
</dbReference>
<accession>A0A0F6W2Y4</accession>
<dbReference type="InterPro" id="IPR041921">
    <property type="entry name" value="NuoE_N"/>
</dbReference>
<keyword evidence="7" id="KW-0830">Ubiquinone</keyword>
<organism evidence="7 8">
    <name type="scientific">Sandaracinus amylolyticus</name>
    <dbReference type="NCBI Taxonomy" id="927083"/>
    <lineage>
        <taxon>Bacteria</taxon>
        <taxon>Pseudomonadati</taxon>
        <taxon>Myxococcota</taxon>
        <taxon>Polyangia</taxon>
        <taxon>Polyangiales</taxon>
        <taxon>Sandaracinaceae</taxon>
        <taxon>Sandaracinus</taxon>
    </lineage>
</organism>
<sequence>MRARLSRASASSEEPRDLAAEGMRFLEAASLTEASGRARSTMAFTLSAEHEKIVDELIARYPTKQAACIPVLHLCQRQVGWVSPDVVAYVATRLGMAASEVQGVVTFYTMYAQHPPGKHTVWVCRTLSCELMGAKTIQEHLEHRLGCHAGETSADGTFTLKKAECLAACGYGPMVQIDDQFFENLTVEKLDALLDRIARGETPTQEETAWYPNAAAATTSGS</sequence>
<dbReference type="InterPro" id="IPR036249">
    <property type="entry name" value="Thioredoxin-like_sf"/>
</dbReference>
<evidence type="ECO:0000256" key="6">
    <source>
        <dbReference type="ARBA" id="ARBA00034078"/>
    </source>
</evidence>
<keyword evidence="2" id="KW-0001">2Fe-2S</keyword>
<evidence type="ECO:0000256" key="4">
    <source>
        <dbReference type="ARBA" id="ARBA00023004"/>
    </source>
</evidence>
<dbReference type="KEGG" id="samy:DB32_003274"/>
<keyword evidence="8" id="KW-1185">Reference proteome</keyword>
<dbReference type="NCBIfam" id="TIGR01958">
    <property type="entry name" value="nuoE_fam"/>
    <property type="match status" value="1"/>
</dbReference>
<dbReference type="SUPFAM" id="SSF52833">
    <property type="entry name" value="Thioredoxin-like"/>
    <property type="match status" value="1"/>
</dbReference>
<keyword evidence="4" id="KW-0408">Iron</keyword>
<dbReference type="FunFam" id="1.10.10.1590:FF:000001">
    <property type="entry name" value="NADH-quinone oxidoreductase subunit E"/>
    <property type="match status" value="1"/>
</dbReference>
<dbReference type="STRING" id="927083.DB32_003274"/>
<evidence type="ECO:0000256" key="5">
    <source>
        <dbReference type="ARBA" id="ARBA00023014"/>
    </source>
</evidence>
<keyword evidence="5" id="KW-0411">Iron-sulfur</keyword>
<dbReference type="CDD" id="cd03064">
    <property type="entry name" value="TRX_Fd_NuoE"/>
    <property type="match status" value="1"/>
</dbReference>
<dbReference type="GO" id="GO:0051537">
    <property type="term" value="F:2 iron, 2 sulfur cluster binding"/>
    <property type="evidence" value="ECO:0007669"/>
    <property type="project" value="UniProtKB-KW"/>
</dbReference>
<dbReference type="PROSITE" id="PS01099">
    <property type="entry name" value="COMPLEX1_24K"/>
    <property type="match status" value="1"/>
</dbReference>
<dbReference type="AlphaFoldDB" id="A0A0F6W2Y4"/>
<dbReference type="GO" id="GO:0003954">
    <property type="term" value="F:NADH dehydrogenase activity"/>
    <property type="evidence" value="ECO:0007669"/>
    <property type="project" value="TreeGrafter"/>
</dbReference>
<keyword evidence="3" id="KW-0479">Metal-binding</keyword>
<dbReference type="EMBL" id="CP011125">
    <property type="protein sequence ID" value="AKF06125.1"/>
    <property type="molecule type" value="Genomic_DNA"/>
</dbReference>